<evidence type="ECO:0000313" key="1">
    <source>
        <dbReference type="EMBL" id="JAD64381.1"/>
    </source>
</evidence>
<organism evidence="1">
    <name type="scientific">Arundo donax</name>
    <name type="common">Giant reed</name>
    <name type="synonym">Donax arundinaceus</name>
    <dbReference type="NCBI Taxonomy" id="35708"/>
    <lineage>
        <taxon>Eukaryota</taxon>
        <taxon>Viridiplantae</taxon>
        <taxon>Streptophyta</taxon>
        <taxon>Embryophyta</taxon>
        <taxon>Tracheophyta</taxon>
        <taxon>Spermatophyta</taxon>
        <taxon>Magnoliopsida</taxon>
        <taxon>Liliopsida</taxon>
        <taxon>Poales</taxon>
        <taxon>Poaceae</taxon>
        <taxon>PACMAD clade</taxon>
        <taxon>Arundinoideae</taxon>
        <taxon>Arundineae</taxon>
        <taxon>Arundo</taxon>
    </lineage>
</organism>
<dbReference type="AlphaFoldDB" id="A0A0A9BLW7"/>
<dbReference type="EMBL" id="GBRH01233514">
    <property type="protein sequence ID" value="JAD64381.1"/>
    <property type="molecule type" value="Transcribed_RNA"/>
</dbReference>
<proteinExistence type="predicted"/>
<protein>
    <submittedName>
        <fullName evidence="1">Uncharacterized protein</fullName>
    </submittedName>
</protein>
<name>A0A0A9BLW7_ARUDO</name>
<sequence length="43" mass="5049">MIPVETDTSISSLFRWHPRVRGNLYVDSNSQLCHDDRTENTEK</sequence>
<accession>A0A0A9BLW7</accession>
<reference evidence="1" key="2">
    <citation type="journal article" date="2015" name="Data Brief">
        <title>Shoot transcriptome of the giant reed, Arundo donax.</title>
        <authorList>
            <person name="Barrero R.A."/>
            <person name="Guerrero F.D."/>
            <person name="Moolhuijzen P."/>
            <person name="Goolsby J.A."/>
            <person name="Tidwell J."/>
            <person name="Bellgard S.E."/>
            <person name="Bellgard M.I."/>
        </authorList>
    </citation>
    <scope>NUCLEOTIDE SEQUENCE</scope>
    <source>
        <tissue evidence="1">Shoot tissue taken approximately 20 cm above the soil surface</tissue>
    </source>
</reference>
<reference evidence="1" key="1">
    <citation type="submission" date="2014-09" db="EMBL/GenBank/DDBJ databases">
        <authorList>
            <person name="Magalhaes I.L.F."/>
            <person name="Oliveira U."/>
            <person name="Santos F.R."/>
            <person name="Vidigal T.H.D.A."/>
            <person name="Brescovit A.D."/>
            <person name="Santos A.J."/>
        </authorList>
    </citation>
    <scope>NUCLEOTIDE SEQUENCE</scope>
    <source>
        <tissue evidence="1">Shoot tissue taken approximately 20 cm above the soil surface</tissue>
    </source>
</reference>